<dbReference type="Gene3D" id="3.30.2130.30">
    <property type="match status" value="1"/>
</dbReference>
<dbReference type="GO" id="GO:0070043">
    <property type="term" value="F:rRNA (guanine-N7-)-methyltransferase activity"/>
    <property type="evidence" value="ECO:0007669"/>
    <property type="project" value="TreeGrafter"/>
</dbReference>
<gene>
    <name evidence="5" type="ORF">AVDCRST_MAG68-4991</name>
</gene>
<protein>
    <submittedName>
        <fullName evidence="5">23S rRNA (Guanine(2445)-N(2))-methyltransferase</fullName>
        <ecNumber evidence="5">2.1.1.173</ecNumber>
    </submittedName>
</protein>
<accession>A0A6J4MUY0</accession>
<name>A0A6J4MUY0_9BACT</name>
<dbReference type="PROSITE" id="PS01261">
    <property type="entry name" value="UPF0020"/>
    <property type="match status" value="1"/>
</dbReference>
<dbReference type="InterPro" id="IPR000241">
    <property type="entry name" value="RlmKL-like_Mtase"/>
</dbReference>
<dbReference type="InterPro" id="IPR029063">
    <property type="entry name" value="SAM-dependent_MTases_sf"/>
</dbReference>
<evidence type="ECO:0000313" key="5">
    <source>
        <dbReference type="EMBL" id="CAA9367353.1"/>
    </source>
</evidence>
<organism evidence="5">
    <name type="scientific">uncultured Gemmatimonadota bacterium</name>
    <dbReference type="NCBI Taxonomy" id="203437"/>
    <lineage>
        <taxon>Bacteria</taxon>
        <taxon>Pseudomonadati</taxon>
        <taxon>Gemmatimonadota</taxon>
        <taxon>environmental samples</taxon>
    </lineage>
</organism>
<keyword evidence="2 5" id="KW-0808">Transferase</keyword>
<evidence type="ECO:0000256" key="1">
    <source>
        <dbReference type="ARBA" id="ARBA00022603"/>
    </source>
</evidence>
<dbReference type="PANTHER" id="PTHR47313">
    <property type="entry name" value="RIBOSOMAL RNA LARGE SUBUNIT METHYLTRANSFERASE K/L"/>
    <property type="match status" value="1"/>
</dbReference>
<dbReference type="InterPro" id="IPR053943">
    <property type="entry name" value="RlmKL-like_Mtase_CS"/>
</dbReference>
<dbReference type="SUPFAM" id="SSF53335">
    <property type="entry name" value="S-adenosyl-L-methionine-dependent methyltransferases"/>
    <property type="match status" value="1"/>
</dbReference>
<dbReference type="EMBL" id="CADCTW010000227">
    <property type="protein sequence ID" value="CAA9367353.1"/>
    <property type="molecule type" value="Genomic_DNA"/>
</dbReference>
<keyword evidence="1 5" id="KW-0489">Methyltransferase</keyword>
<proteinExistence type="predicted"/>
<dbReference type="EC" id="2.1.1.173" evidence="5"/>
<dbReference type="AlphaFoldDB" id="A0A6J4MUY0"/>
<evidence type="ECO:0000259" key="3">
    <source>
        <dbReference type="Pfam" id="PF01170"/>
    </source>
</evidence>
<dbReference type="CDD" id="cd11715">
    <property type="entry name" value="THUMP_AdoMetMT"/>
    <property type="match status" value="1"/>
</dbReference>
<feature type="domain" description="Ribosomal RNA large subunit methyltransferase K/L-like methyltransferase" evidence="3">
    <location>
        <begin position="177"/>
        <end position="370"/>
    </location>
</feature>
<dbReference type="Pfam" id="PF01170">
    <property type="entry name" value="UPF0020"/>
    <property type="match status" value="1"/>
</dbReference>
<dbReference type="Gene3D" id="3.40.50.150">
    <property type="entry name" value="Vaccinia Virus protein VP39"/>
    <property type="match status" value="1"/>
</dbReference>
<reference evidence="5" key="1">
    <citation type="submission" date="2020-02" db="EMBL/GenBank/DDBJ databases">
        <authorList>
            <person name="Meier V. D."/>
        </authorList>
    </citation>
    <scope>NUCLEOTIDE SEQUENCE</scope>
    <source>
        <strain evidence="5">AVDCRST_MAG68</strain>
    </source>
</reference>
<dbReference type="GO" id="GO:0052915">
    <property type="term" value="F:23S rRNA (guanine(2445)-N(2))-methyltransferase activity"/>
    <property type="evidence" value="ECO:0007669"/>
    <property type="project" value="UniProtKB-EC"/>
</dbReference>
<dbReference type="PANTHER" id="PTHR47313:SF1">
    <property type="entry name" value="RIBOSOMAL RNA LARGE SUBUNIT METHYLTRANSFERASE K_L"/>
    <property type="match status" value="1"/>
</dbReference>
<feature type="domain" description="RlmL ferredoxin-like" evidence="4">
    <location>
        <begin position="15"/>
        <end position="67"/>
    </location>
</feature>
<dbReference type="InterPro" id="IPR054170">
    <property type="entry name" value="RlmL_1st"/>
</dbReference>
<evidence type="ECO:0000256" key="2">
    <source>
        <dbReference type="ARBA" id="ARBA00022679"/>
    </source>
</evidence>
<evidence type="ECO:0000259" key="4">
    <source>
        <dbReference type="Pfam" id="PF22020"/>
    </source>
</evidence>
<sequence length="393" mass="41876">MAHTETQRHGERLAVFAATAPGLEPLAAAELRALGIQAAPEPGGVAWSGTAEELYTANLWLRTASRVTVGAAEFRARTFFELERHARKIPWERWVSKGRAVRLRVTSRKSKLYHEGAIAERVLDAIERRVGSLAGAEVAADDEGDEDASDAQLFVVRFVRDACIVRADSSGALLHLRGYRQAVARAPLRETLAAAALLGSRWPGDAPLLDPMCGSGTIPIEAALMARGIAPGLAAADREPRRFAFQEWPDTDLDAWKRVVERARNAIRPAAPAPILGSDRDAGAIEAASANAERAGVLGDLALTVAPVSAIEPPAGRGWMVSNPPYGVRVGETDALRNLYAALGHTARERAPGWTLALLSAEARLDAQVGVPFADAFQTRNGGIPVHLAVGTV</sequence>
<dbReference type="Pfam" id="PF22020">
    <property type="entry name" value="RlmL_1st"/>
    <property type="match status" value="1"/>
</dbReference>